<organism evidence="8 9">
    <name type="scientific">Desulfovibrio desulfuricans</name>
    <dbReference type="NCBI Taxonomy" id="876"/>
    <lineage>
        <taxon>Bacteria</taxon>
        <taxon>Pseudomonadati</taxon>
        <taxon>Thermodesulfobacteriota</taxon>
        <taxon>Desulfovibrionia</taxon>
        <taxon>Desulfovibrionales</taxon>
        <taxon>Desulfovibrionaceae</taxon>
        <taxon>Desulfovibrio</taxon>
    </lineage>
</organism>
<evidence type="ECO:0000256" key="3">
    <source>
        <dbReference type="ARBA" id="ARBA00023316"/>
    </source>
</evidence>
<dbReference type="Pfam" id="PF03330">
    <property type="entry name" value="DPBB_1"/>
    <property type="match status" value="1"/>
</dbReference>
<dbReference type="HAMAP" id="MF_02071">
    <property type="entry name" value="RlpA"/>
    <property type="match status" value="1"/>
</dbReference>
<keyword evidence="4" id="KW-0564">Palmitate</keyword>
<dbReference type="Gene3D" id="3.30.70.1070">
    <property type="entry name" value="Sporulation related repeat"/>
    <property type="match status" value="1"/>
</dbReference>
<dbReference type="InterPro" id="IPR007730">
    <property type="entry name" value="SPOR-like_dom"/>
</dbReference>
<keyword evidence="4" id="KW-0472">Membrane</keyword>
<dbReference type="InterPro" id="IPR009009">
    <property type="entry name" value="RlpA-like_DPBB"/>
</dbReference>
<keyword evidence="4 8" id="KW-0449">Lipoprotein</keyword>
<evidence type="ECO:0000256" key="6">
    <source>
        <dbReference type="SAM" id="SignalP"/>
    </source>
</evidence>
<dbReference type="SUPFAM" id="SSF50685">
    <property type="entry name" value="Barwin-like endoglucanases"/>
    <property type="match status" value="1"/>
</dbReference>
<dbReference type="Gene3D" id="2.40.40.10">
    <property type="entry name" value="RlpA-like domain"/>
    <property type="match status" value="1"/>
</dbReference>
<dbReference type="GO" id="GO:0071555">
    <property type="term" value="P:cell wall organization"/>
    <property type="evidence" value="ECO:0007669"/>
    <property type="project" value="UniProtKB-KW"/>
</dbReference>
<comment type="similarity">
    <text evidence="4 5">Belongs to the RlpA family.</text>
</comment>
<dbReference type="Proteomes" id="UP000182680">
    <property type="component" value="Unassembled WGS sequence"/>
</dbReference>
<dbReference type="InterPro" id="IPR036680">
    <property type="entry name" value="SPOR-like_sf"/>
</dbReference>
<dbReference type="EMBL" id="FPIW01000015">
    <property type="protein sequence ID" value="SFW39898.1"/>
    <property type="molecule type" value="Genomic_DNA"/>
</dbReference>
<keyword evidence="3 4" id="KW-0961">Cell wall biogenesis/degradation</keyword>
<feature type="signal peptide" evidence="6">
    <location>
        <begin position="1"/>
        <end position="27"/>
    </location>
</feature>
<comment type="subcellular location">
    <subcellularLocation>
        <location evidence="4">Cell membrane</location>
        <topology evidence="4">Lipid-anchor</topology>
    </subcellularLocation>
</comment>
<dbReference type="CDD" id="cd22268">
    <property type="entry name" value="DPBB_RlpA-like"/>
    <property type="match status" value="1"/>
</dbReference>
<keyword evidence="2 4" id="KW-0456">Lyase</keyword>
<dbReference type="RefSeq" id="WP_015939298.1">
    <property type="nucleotide sequence ID" value="NZ_FPIW01000015.1"/>
</dbReference>
<dbReference type="InterPro" id="IPR012997">
    <property type="entry name" value="RplA"/>
</dbReference>
<evidence type="ECO:0000313" key="9">
    <source>
        <dbReference type="Proteomes" id="UP000182680"/>
    </source>
</evidence>
<dbReference type="PROSITE" id="PS51724">
    <property type="entry name" value="SPOR"/>
    <property type="match status" value="1"/>
</dbReference>
<dbReference type="SUPFAM" id="SSF110997">
    <property type="entry name" value="Sporulation related repeat"/>
    <property type="match status" value="1"/>
</dbReference>
<gene>
    <name evidence="4" type="primary">rlpA</name>
    <name evidence="8" type="ORF">SAMN02910291_01138</name>
</gene>
<keyword evidence="1 6" id="KW-0732">Signal</keyword>
<dbReference type="AlphaFoldDB" id="A0AA94L1Y5"/>
<feature type="domain" description="SPOR" evidence="7">
    <location>
        <begin position="163"/>
        <end position="238"/>
    </location>
</feature>
<dbReference type="PANTHER" id="PTHR34183">
    <property type="entry name" value="ENDOLYTIC PEPTIDOGLYCAN TRANSGLYCOSYLASE RLPA"/>
    <property type="match status" value="1"/>
</dbReference>
<dbReference type="PROSITE" id="PS51257">
    <property type="entry name" value="PROKAR_LIPOPROTEIN"/>
    <property type="match status" value="1"/>
</dbReference>
<evidence type="ECO:0000256" key="2">
    <source>
        <dbReference type="ARBA" id="ARBA00023239"/>
    </source>
</evidence>
<name>A0AA94L1Y5_DESDE</name>
<dbReference type="NCBIfam" id="TIGR00413">
    <property type="entry name" value="rlpA"/>
    <property type="match status" value="1"/>
</dbReference>
<dbReference type="GO" id="GO:0008932">
    <property type="term" value="F:lytic endotransglycosylase activity"/>
    <property type="evidence" value="ECO:0007669"/>
    <property type="project" value="UniProtKB-UniRule"/>
</dbReference>
<dbReference type="GO" id="GO:0042834">
    <property type="term" value="F:peptidoglycan binding"/>
    <property type="evidence" value="ECO:0007669"/>
    <property type="project" value="InterPro"/>
</dbReference>
<feature type="chain" id="PRO_5041681590" description="Probable endolytic peptidoglycan transglycosylase RlpA" evidence="6">
    <location>
        <begin position="28"/>
        <end position="238"/>
    </location>
</feature>
<comment type="function">
    <text evidence="4">Lytic transglycosylase with a strong preference for naked glycan strands that lack stem peptides.</text>
</comment>
<protein>
    <recommendedName>
        <fullName evidence="4">Probable endolytic peptidoglycan transglycosylase RlpA</fullName>
        <ecNumber evidence="4">4.2.2.-</ecNumber>
    </recommendedName>
</protein>
<dbReference type="GO" id="GO:0005886">
    <property type="term" value="C:plasma membrane"/>
    <property type="evidence" value="ECO:0007669"/>
    <property type="project" value="UniProtKB-SubCell"/>
</dbReference>
<evidence type="ECO:0000313" key="8">
    <source>
        <dbReference type="EMBL" id="SFW39898.1"/>
    </source>
</evidence>
<proteinExistence type="inferred from homology"/>
<evidence type="ECO:0000256" key="4">
    <source>
        <dbReference type="HAMAP-Rule" id="MF_02071"/>
    </source>
</evidence>
<sequence>MTPALRTLRNCLILALCALLFSGCGSRGGGSWRKGGVTGTKPYTVRGKTYYPLKSAHGFVEVGVASWYGPGFHGKKTANGERYNQYAMTAAHKLLPLGTKVRVTHLGNGRSIIVRINDRGPFVGDRVIDLSRAAATRLNIVGPGTGRVRIQSLGGVPQMRDDGDFTGAYYVQVGAFANKSNAARLTQTLAKAGHKSRMRYGSNNMWNVQAGPWPDSFGAQKQLEIFSILYPGSFVVGD</sequence>
<dbReference type="InterPro" id="IPR036908">
    <property type="entry name" value="RlpA-like_sf"/>
</dbReference>
<keyword evidence="4" id="KW-1003">Cell membrane</keyword>
<evidence type="ECO:0000259" key="7">
    <source>
        <dbReference type="PROSITE" id="PS51724"/>
    </source>
</evidence>
<evidence type="ECO:0000256" key="1">
    <source>
        <dbReference type="ARBA" id="ARBA00022729"/>
    </source>
</evidence>
<dbReference type="OMA" id="TYDMYSM"/>
<dbReference type="EC" id="4.2.2.-" evidence="4"/>
<evidence type="ECO:0000256" key="5">
    <source>
        <dbReference type="RuleBase" id="RU003495"/>
    </source>
</evidence>
<accession>A0AA94L1Y5</accession>
<dbReference type="InterPro" id="IPR034718">
    <property type="entry name" value="RlpA"/>
</dbReference>
<dbReference type="PANTHER" id="PTHR34183:SF1">
    <property type="entry name" value="ENDOLYTIC PEPTIDOGLYCAN TRANSGLYCOSYLASE RLPA"/>
    <property type="match status" value="1"/>
</dbReference>
<dbReference type="Pfam" id="PF05036">
    <property type="entry name" value="SPOR"/>
    <property type="match status" value="1"/>
</dbReference>
<comment type="caution">
    <text evidence="8">The sequence shown here is derived from an EMBL/GenBank/DDBJ whole genome shotgun (WGS) entry which is preliminary data.</text>
</comment>
<dbReference type="GO" id="GO:0000270">
    <property type="term" value="P:peptidoglycan metabolic process"/>
    <property type="evidence" value="ECO:0007669"/>
    <property type="project" value="UniProtKB-UniRule"/>
</dbReference>
<reference evidence="9" key="1">
    <citation type="submission" date="2016-11" db="EMBL/GenBank/DDBJ databases">
        <authorList>
            <person name="Jaros S."/>
            <person name="Januszkiewicz K."/>
            <person name="Wedrychowicz H."/>
        </authorList>
    </citation>
    <scope>NUCLEOTIDE SEQUENCE [LARGE SCALE GENOMIC DNA]</scope>
    <source>
        <strain evidence="9">DSM 7057</strain>
    </source>
</reference>